<keyword evidence="1" id="KW-0413">Isomerase</keyword>
<gene>
    <name evidence="1" type="ORF">E5357_02290</name>
</gene>
<dbReference type="Proteomes" id="UP000307720">
    <property type="component" value="Unassembled WGS sequence"/>
</dbReference>
<organism evidence="1 2">
    <name type="scientific">Hominisplanchenecus murintestinalis</name>
    <dbReference type="NCBI Taxonomy" id="2941517"/>
    <lineage>
        <taxon>Bacteria</taxon>
        <taxon>Bacillati</taxon>
        <taxon>Bacillota</taxon>
        <taxon>Clostridia</taxon>
        <taxon>Lachnospirales</taxon>
        <taxon>Lachnospiraceae</taxon>
        <taxon>Hominisplanchenecus</taxon>
    </lineage>
</organism>
<dbReference type="EC" id="5.4.2.7" evidence="1"/>
<name>A0AC61R2X7_9FIRM</name>
<reference evidence="1" key="1">
    <citation type="submission" date="2019-04" db="EMBL/GenBank/DDBJ databases">
        <title>Microbes associate with the intestines of laboratory mice.</title>
        <authorList>
            <person name="Navarre W."/>
            <person name="Wong E."/>
            <person name="Huang K."/>
            <person name="Tropini C."/>
            <person name="Ng K."/>
            <person name="Yu B."/>
        </authorList>
    </citation>
    <scope>NUCLEOTIDE SEQUENCE</scope>
    <source>
        <strain evidence="1">NM72_1-8</strain>
    </source>
</reference>
<protein>
    <submittedName>
        <fullName evidence="1">Phosphopentomutase</fullName>
        <ecNumber evidence="1">5.4.2.7</ecNumber>
    </submittedName>
</protein>
<proteinExistence type="predicted"/>
<accession>A0AC61R2X7</accession>
<sequence>MRKYKRIFVVVLDSLGVGAMLDAAEYGDAGVNTLGHIASYRYQKKKALNIPNLWKLGIANLTALEGMEPCKSPVGYYGLMQETSCGKDTMTGHWEMMGLNTTVPFLTFPNGFPKELITELEKFTGRKIIGNKSASGTEILEELGEEEIEKGHLIVYTSADSVLQICGNEDIMGVETLYRYCEAARDLTMKPEWMVGRVIARPYVGKKKGEFKRTANRHDYALKPFGRTVLNALKDAGLDVISVGKINDIFGGEGITEAYKSKSSVQGMEQTIELASREFEGICFTNLVDFDALWGHRRNPEGYACELERFDEKLALLLAALCEEDLLILTADHGNDPVHTGTDHTREKVPFLAWSPSMTRAGMLPESPDFARIGATAAENFEVPMPEGTIGNSCLEELC</sequence>
<keyword evidence="2" id="KW-1185">Reference proteome</keyword>
<evidence type="ECO:0000313" key="1">
    <source>
        <dbReference type="EMBL" id="TGY00353.1"/>
    </source>
</evidence>
<evidence type="ECO:0000313" key="2">
    <source>
        <dbReference type="Proteomes" id="UP000307720"/>
    </source>
</evidence>
<dbReference type="EMBL" id="SRZB01000002">
    <property type="protein sequence ID" value="TGY00353.1"/>
    <property type="molecule type" value="Genomic_DNA"/>
</dbReference>
<comment type="caution">
    <text evidence="1">The sequence shown here is derived from an EMBL/GenBank/DDBJ whole genome shotgun (WGS) entry which is preliminary data.</text>
</comment>